<gene>
    <name evidence="1" type="ORF">EZS28_004158</name>
</gene>
<name>A0A5J4X0I6_9EUKA</name>
<proteinExistence type="predicted"/>
<dbReference type="EMBL" id="SNRW01000583">
    <property type="protein sequence ID" value="KAA6400312.1"/>
    <property type="molecule type" value="Genomic_DNA"/>
</dbReference>
<dbReference type="Proteomes" id="UP000324800">
    <property type="component" value="Unassembled WGS sequence"/>
</dbReference>
<comment type="caution">
    <text evidence="1">The sequence shown here is derived from an EMBL/GenBank/DDBJ whole genome shotgun (WGS) entry which is preliminary data.</text>
</comment>
<evidence type="ECO:0000313" key="2">
    <source>
        <dbReference type="Proteomes" id="UP000324800"/>
    </source>
</evidence>
<accession>A0A5J4X0I6</accession>
<organism evidence="1 2">
    <name type="scientific">Streblomastix strix</name>
    <dbReference type="NCBI Taxonomy" id="222440"/>
    <lineage>
        <taxon>Eukaryota</taxon>
        <taxon>Metamonada</taxon>
        <taxon>Preaxostyla</taxon>
        <taxon>Oxymonadida</taxon>
        <taxon>Streblomastigidae</taxon>
        <taxon>Streblomastix</taxon>
    </lineage>
</organism>
<sequence>MIQIPKLLRSLSALSLYKISTHIDLGVDRQSLEVRSWSRTCLIYIQYYGDEQAQQELVNNGYGRVIFISYSTAGGIDEVQDAEIWNGLKQISRFLSELHFGRYNHKPFFQPLPLLARMSVEQIEEEGANEEVEAQMNNVGYYDDSNIKDYANYVKAMVLNHFVHSR</sequence>
<protein>
    <submittedName>
        <fullName evidence="1">Uncharacterized protein</fullName>
    </submittedName>
</protein>
<evidence type="ECO:0000313" key="1">
    <source>
        <dbReference type="EMBL" id="KAA6400312.1"/>
    </source>
</evidence>
<dbReference type="AlphaFoldDB" id="A0A5J4X0I6"/>
<reference evidence="1 2" key="1">
    <citation type="submission" date="2019-03" db="EMBL/GenBank/DDBJ databases">
        <title>Single cell metagenomics reveals metabolic interactions within the superorganism composed of flagellate Streblomastix strix and complex community of Bacteroidetes bacteria on its surface.</title>
        <authorList>
            <person name="Treitli S.C."/>
            <person name="Kolisko M."/>
            <person name="Husnik F."/>
            <person name="Keeling P."/>
            <person name="Hampl V."/>
        </authorList>
    </citation>
    <scope>NUCLEOTIDE SEQUENCE [LARGE SCALE GENOMIC DNA]</scope>
    <source>
        <strain evidence="1">ST1C</strain>
    </source>
</reference>